<accession>A0ABS2EWW8</accession>
<evidence type="ECO:0000313" key="1">
    <source>
        <dbReference type="EMBL" id="MBM6759081.1"/>
    </source>
</evidence>
<sequence>MENRIKNKNILLFCANFYGYDKAIKQELLKLGARSVILKDNITFGDDFRDSVSIKKKIRSFFFKPKQRDLWTRKLVDEISTFNIDVLFCVQYTPFSKWFIDCLRQINPNIRTLLFLWDDFKTYPNFKDYLEKFDKAYSFDRFDCMHNMKLKYLPDFYLNSEDKTYCKNLTYDVCFIGSLNDRGIKRIEFLQKLENFCKSNDLKAFLFLRYYKVSYRHYLFRYIFGSKFTRKYFQIIKSSSNYDFMKDNNLSLLEVENIQNSSRCLVDINYGNRFGYTLNVISAIAKGKKLITTNKNIINENFYNPNNINIVDIDNPDFSSEFIKNKTIPIDISYLRLDNWLLEIFQ</sequence>
<organism evidence="1 2">
    <name type="scientific">Bacteroides mediterraneensis</name>
    <dbReference type="NCBI Taxonomy" id="1841856"/>
    <lineage>
        <taxon>Bacteria</taxon>
        <taxon>Pseudomonadati</taxon>
        <taxon>Bacteroidota</taxon>
        <taxon>Bacteroidia</taxon>
        <taxon>Bacteroidales</taxon>
        <taxon>Bacteroidaceae</taxon>
        <taxon>Bacteroides</taxon>
    </lineage>
</organism>
<dbReference type="EMBL" id="JACJJW010000028">
    <property type="protein sequence ID" value="MBM6759081.1"/>
    <property type="molecule type" value="Genomic_DNA"/>
</dbReference>
<keyword evidence="2" id="KW-1185">Reference proteome</keyword>
<reference evidence="1 2" key="1">
    <citation type="journal article" date="2021" name="Sci. Rep.">
        <title>The distribution of antibiotic resistance genes in chicken gut microbiota commensals.</title>
        <authorList>
            <person name="Juricova H."/>
            <person name="Matiasovicova J."/>
            <person name="Kubasova T."/>
            <person name="Cejkova D."/>
            <person name="Rychlik I."/>
        </authorList>
    </citation>
    <scope>NUCLEOTIDE SEQUENCE [LARGE SCALE GENOMIC DNA]</scope>
    <source>
        <strain evidence="1 2">An801</strain>
    </source>
</reference>
<proteinExistence type="predicted"/>
<dbReference type="Proteomes" id="UP000703295">
    <property type="component" value="Unassembled WGS sequence"/>
</dbReference>
<dbReference type="RefSeq" id="WP_204476250.1">
    <property type="nucleotide sequence ID" value="NZ_JACJJW010000028.1"/>
</dbReference>
<gene>
    <name evidence="1" type="ORF">H6A31_10395</name>
</gene>
<name>A0ABS2EWW8_9BACE</name>
<evidence type="ECO:0000313" key="2">
    <source>
        <dbReference type="Proteomes" id="UP000703295"/>
    </source>
</evidence>
<comment type="caution">
    <text evidence="1">The sequence shown here is derived from an EMBL/GenBank/DDBJ whole genome shotgun (WGS) entry which is preliminary data.</text>
</comment>
<protein>
    <recommendedName>
        <fullName evidence="3">Lipopolysaccharide biosynthesis protein</fullName>
    </recommendedName>
</protein>
<evidence type="ECO:0008006" key="3">
    <source>
        <dbReference type="Google" id="ProtNLM"/>
    </source>
</evidence>